<name>A0A2N8LAD1_9STRE</name>
<dbReference type="RefSeq" id="WP_102778043.1">
    <property type="nucleotide sequence ID" value="NZ_CBCSGP010000006.1"/>
</dbReference>
<feature type="transmembrane region" description="Helical" evidence="1">
    <location>
        <begin position="79"/>
        <end position="104"/>
    </location>
</feature>
<dbReference type="InterPro" id="IPR036890">
    <property type="entry name" value="HATPase_C_sf"/>
</dbReference>
<dbReference type="AlphaFoldDB" id="A0A2N8LAD1"/>
<feature type="domain" description="Sensor histidine kinase NatK-like C-terminal" evidence="2">
    <location>
        <begin position="342"/>
        <end position="442"/>
    </location>
</feature>
<keyword evidence="3" id="KW-0418">Kinase</keyword>
<dbReference type="InterPro" id="IPR032834">
    <property type="entry name" value="NatK-like_C"/>
</dbReference>
<dbReference type="EMBL" id="LOCM01000032">
    <property type="protein sequence ID" value="PND47119.1"/>
    <property type="molecule type" value="Genomic_DNA"/>
</dbReference>
<feature type="transmembrane region" description="Helical" evidence="1">
    <location>
        <begin position="156"/>
        <end position="176"/>
    </location>
</feature>
<accession>A0A2N8LAD1</accession>
<organism evidence="3 4">
    <name type="scientific">Streptococcus penaeicida</name>
    <dbReference type="NCBI Taxonomy" id="1765960"/>
    <lineage>
        <taxon>Bacteria</taxon>
        <taxon>Bacillati</taxon>
        <taxon>Bacillota</taxon>
        <taxon>Bacilli</taxon>
        <taxon>Lactobacillales</taxon>
        <taxon>Streptococcaceae</taxon>
        <taxon>Streptococcus</taxon>
    </lineage>
</organism>
<evidence type="ECO:0000313" key="4">
    <source>
        <dbReference type="Proteomes" id="UP000235963"/>
    </source>
</evidence>
<feature type="transmembrane region" description="Helical" evidence="1">
    <location>
        <begin position="196"/>
        <end position="213"/>
    </location>
</feature>
<sequence length="453" mass="52367">MSVTILIGLALSIIVYYLVELSIFSFLSSIKLFIWERAFIISLFLFMNQFKLLSPMLIDPVILLVVLWLHGQRKWDTKLFFLALAPTVFVDLISRFFATSILPYLFSIQSESYNSVWMNLLSYCMVFLSLDLLNYLVGKEYKLFINDEKALKSNQFFSIFLAFILAYYLDIFVVMGFTDPFLSYQKNLIIPKSYKIIFLIFTVFLICLLSYFNRRSTGYLEKKIKAEQESYIDNLENYGQNLEGLYRKVKLFQKDYLDRLDQIGDSIEQGDVAHVHQVYNRIVSNSNEFWDKNHYNISKLSNVTMSSVKSLLSAKIIEAEKQGISVTLEIPDIIDEVPMFRYDLILLLSVFCDNAIEAALFSDEKILTIACFTHQKQTVFIIANSTDTEKVDIKPIFEEGYTSKGLGRGLGLANVNRILQKYNNITLQTQSVSHRFTQTLTILDTEESSWSPS</sequence>
<dbReference type="GO" id="GO:0042802">
    <property type="term" value="F:identical protein binding"/>
    <property type="evidence" value="ECO:0007669"/>
    <property type="project" value="TreeGrafter"/>
</dbReference>
<evidence type="ECO:0000313" key="3">
    <source>
        <dbReference type="EMBL" id="PND47119.1"/>
    </source>
</evidence>
<protein>
    <submittedName>
        <fullName evidence="3">Histidine kinase</fullName>
    </submittedName>
</protein>
<feature type="transmembrane region" description="Helical" evidence="1">
    <location>
        <begin position="116"/>
        <end position="136"/>
    </location>
</feature>
<dbReference type="Proteomes" id="UP000235963">
    <property type="component" value="Unassembled WGS sequence"/>
</dbReference>
<dbReference type="SUPFAM" id="SSF55874">
    <property type="entry name" value="ATPase domain of HSP90 chaperone/DNA topoisomerase II/histidine kinase"/>
    <property type="match status" value="1"/>
</dbReference>
<dbReference type="Gene3D" id="3.30.565.10">
    <property type="entry name" value="Histidine kinase-like ATPase, C-terminal domain"/>
    <property type="match status" value="1"/>
</dbReference>
<proteinExistence type="predicted"/>
<gene>
    <name evidence="3" type="ORF">AT575_08865</name>
</gene>
<reference evidence="3 4" key="1">
    <citation type="submission" date="2015-12" db="EMBL/GenBank/DDBJ databases">
        <title>Streptococcus penaeicida sp. nov.</title>
        <authorList>
            <person name="Gomez-Gil B."/>
            <person name="Morales-Covarrubias M."/>
        </authorList>
    </citation>
    <scope>NUCLEOTIDE SEQUENCE [LARGE SCALE GENOMIC DNA]</scope>
    <source>
        <strain evidence="3 4">CAIM 1838</strain>
    </source>
</reference>
<dbReference type="GO" id="GO:0016301">
    <property type="term" value="F:kinase activity"/>
    <property type="evidence" value="ECO:0007669"/>
    <property type="project" value="UniProtKB-KW"/>
</dbReference>
<dbReference type="PANTHER" id="PTHR40448">
    <property type="entry name" value="TWO-COMPONENT SENSOR HISTIDINE KINASE"/>
    <property type="match status" value="1"/>
</dbReference>
<dbReference type="Pfam" id="PF14501">
    <property type="entry name" value="HATPase_c_5"/>
    <property type="match status" value="1"/>
</dbReference>
<dbReference type="OrthoDB" id="1656061at2"/>
<keyword evidence="4" id="KW-1185">Reference proteome</keyword>
<feature type="transmembrane region" description="Helical" evidence="1">
    <location>
        <begin position="7"/>
        <end position="27"/>
    </location>
</feature>
<evidence type="ECO:0000256" key="1">
    <source>
        <dbReference type="SAM" id="Phobius"/>
    </source>
</evidence>
<comment type="caution">
    <text evidence="3">The sequence shown here is derived from an EMBL/GenBank/DDBJ whole genome shotgun (WGS) entry which is preliminary data.</text>
</comment>
<keyword evidence="1" id="KW-0812">Transmembrane</keyword>
<keyword evidence="1" id="KW-0472">Membrane</keyword>
<keyword evidence="3" id="KW-0808">Transferase</keyword>
<keyword evidence="1" id="KW-1133">Transmembrane helix</keyword>
<feature type="transmembrane region" description="Helical" evidence="1">
    <location>
        <begin position="39"/>
        <end position="67"/>
    </location>
</feature>
<dbReference type="PANTHER" id="PTHR40448:SF1">
    <property type="entry name" value="TWO-COMPONENT SENSOR HISTIDINE KINASE"/>
    <property type="match status" value="1"/>
</dbReference>
<evidence type="ECO:0000259" key="2">
    <source>
        <dbReference type="Pfam" id="PF14501"/>
    </source>
</evidence>